<feature type="domain" description="Peptidase M20 dimerisation" evidence="2">
    <location>
        <begin position="172"/>
        <end position="263"/>
    </location>
</feature>
<reference evidence="4" key="1">
    <citation type="submission" date="2015-11" db="EMBL/GenBank/DDBJ databases">
        <authorList>
            <person name="Dugat-Bony E."/>
        </authorList>
    </citation>
    <scope>NUCLEOTIDE SEQUENCE [LARGE SCALE GENOMIC DNA]</scope>
    <source>
        <strain evidence="4">Mu292</strain>
    </source>
</reference>
<dbReference type="Gene3D" id="3.30.70.360">
    <property type="match status" value="1"/>
</dbReference>
<evidence type="ECO:0000259" key="2">
    <source>
        <dbReference type="Pfam" id="PF07687"/>
    </source>
</evidence>
<dbReference type="Pfam" id="PF01546">
    <property type="entry name" value="Peptidase_M20"/>
    <property type="match status" value="1"/>
</dbReference>
<organism evidence="3 4">
    <name type="scientific">Corynebacterium variabile</name>
    <dbReference type="NCBI Taxonomy" id="1727"/>
    <lineage>
        <taxon>Bacteria</taxon>
        <taxon>Bacillati</taxon>
        <taxon>Actinomycetota</taxon>
        <taxon>Actinomycetes</taxon>
        <taxon>Mycobacteriales</taxon>
        <taxon>Corynebacteriaceae</taxon>
        <taxon>Corynebacterium</taxon>
    </lineage>
</organism>
<dbReference type="GO" id="GO:0016805">
    <property type="term" value="F:dipeptidase activity"/>
    <property type="evidence" value="ECO:0007669"/>
    <property type="project" value="InterPro"/>
</dbReference>
<dbReference type="GO" id="GO:0046657">
    <property type="term" value="P:folic acid catabolic process"/>
    <property type="evidence" value="ECO:0007669"/>
    <property type="project" value="TreeGrafter"/>
</dbReference>
<dbReference type="PANTHER" id="PTHR30575">
    <property type="entry name" value="PEPTIDASE M20"/>
    <property type="match status" value="1"/>
</dbReference>
<dbReference type="CDD" id="cd05672">
    <property type="entry name" value="M20_ACY1L2-like"/>
    <property type="match status" value="1"/>
</dbReference>
<dbReference type="RefSeq" id="WP_218055621.1">
    <property type="nucleotide sequence ID" value="NZ_FAUH01000017.1"/>
</dbReference>
<gene>
    <name evidence="3" type="ORF">CVAR292_02371</name>
</gene>
<evidence type="ECO:0000313" key="3">
    <source>
        <dbReference type="EMBL" id="CUU67018.1"/>
    </source>
</evidence>
<keyword evidence="3" id="KW-0378">Hydrolase</keyword>
<dbReference type="SUPFAM" id="SSF53187">
    <property type="entry name" value="Zn-dependent exopeptidases"/>
    <property type="match status" value="1"/>
</dbReference>
<dbReference type="InterPro" id="IPR036264">
    <property type="entry name" value="Bact_exopeptidase_dim_dom"/>
</dbReference>
<proteinExistence type="inferred from homology"/>
<dbReference type="InterPro" id="IPR052030">
    <property type="entry name" value="Peptidase_M20/M20A_hydrolases"/>
</dbReference>
<dbReference type="SUPFAM" id="SSF55031">
    <property type="entry name" value="Bacterial exopeptidase dimerisation domain"/>
    <property type="match status" value="1"/>
</dbReference>
<dbReference type="FunFam" id="3.30.70.360:FF:000004">
    <property type="entry name" value="Peptidase M20 domain-containing protein 2"/>
    <property type="match status" value="1"/>
</dbReference>
<dbReference type="InterPro" id="IPR017439">
    <property type="entry name" value="Amidohydrolase"/>
</dbReference>
<dbReference type="EMBL" id="FAUH01000017">
    <property type="protein sequence ID" value="CUU67018.1"/>
    <property type="molecule type" value="Genomic_DNA"/>
</dbReference>
<dbReference type="InterPro" id="IPR011650">
    <property type="entry name" value="Peptidase_M20_dimer"/>
</dbReference>
<evidence type="ECO:0000256" key="1">
    <source>
        <dbReference type="PIRNR" id="PIRNR037226"/>
    </source>
</evidence>
<dbReference type="NCBIfam" id="TIGR01891">
    <property type="entry name" value="amidohydrolases"/>
    <property type="match status" value="1"/>
</dbReference>
<accession>A0A0X2NQE6</accession>
<dbReference type="Gene3D" id="3.40.630.10">
    <property type="entry name" value="Zn peptidases"/>
    <property type="match status" value="1"/>
</dbReference>
<dbReference type="Pfam" id="PF07687">
    <property type="entry name" value="M20_dimer"/>
    <property type="match status" value="1"/>
</dbReference>
<keyword evidence="4" id="KW-1185">Reference proteome</keyword>
<dbReference type="GO" id="GO:0005737">
    <property type="term" value="C:cytoplasm"/>
    <property type="evidence" value="ECO:0007669"/>
    <property type="project" value="TreeGrafter"/>
</dbReference>
<dbReference type="PIRSF" id="PIRSF037226">
    <property type="entry name" value="Amidohydrolase_ACY1L2_prd"/>
    <property type="match status" value="1"/>
</dbReference>
<name>A0A0X2NQE6_9CORY</name>
<protein>
    <recommendedName>
        <fullName evidence="1">Peptidase M20 domain-containing protein 2</fullName>
    </recommendedName>
</protein>
<sequence length="390" mass="41161">MSDAVDLKPALQARISELHPSLVELSEWLHAHPETAWKEHESAAKCASSLREHGFAVEENFVGLDTAFHAVAGNGPLRIGLMAEYDALPNIGHACGHNLIATMSLGAAVALAPVADELGITVEVFGTPAEEGGGGKIEMLDRGAFDGLDFAMMVHPAPVDVVRARPFAVEHWEITFTGRASHAGSYPTQGVNAADAFTVSEVAIGLLRQQLPSTVRVHGIVTHAGDAPNAIPGHARGRWYVRAGTMAELEETAAKVKRCFEAGALATGCSVEIIDESKPYSDMRTNEDALAFYRANALALGRELHVEGGEHGEGDPAADMCRASTDFANVSWAVPAIHPYIGVDSFPVLNHQAEFADACVGPVAEKSLLDGATAMAWTAVDMARSLASAS</sequence>
<dbReference type="PANTHER" id="PTHR30575:SF0">
    <property type="entry name" value="XAA-ARG DIPEPTIDASE"/>
    <property type="match status" value="1"/>
</dbReference>
<dbReference type="GO" id="GO:0071713">
    <property type="term" value="F:para-aminobenzoyl-glutamate hydrolase activity"/>
    <property type="evidence" value="ECO:0007669"/>
    <property type="project" value="TreeGrafter"/>
</dbReference>
<dbReference type="Proteomes" id="UP000182498">
    <property type="component" value="Unassembled WGS sequence"/>
</dbReference>
<comment type="similarity">
    <text evidence="1">Belongs to the peptidase M20A family.</text>
</comment>
<dbReference type="InterPro" id="IPR002933">
    <property type="entry name" value="Peptidase_M20"/>
</dbReference>
<evidence type="ECO:0000313" key="4">
    <source>
        <dbReference type="Proteomes" id="UP000182498"/>
    </source>
</evidence>
<dbReference type="InterPro" id="IPR017144">
    <property type="entry name" value="Xaa-Arg_dipeptidase"/>
</dbReference>
<dbReference type="AlphaFoldDB" id="A0A0X2NQE6"/>